<accession>A0A9P6GWY8</accession>
<evidence type="ECO:0000313" key="2">
    <source>
        <dbReference type="Proteomes" id="UP000740883"/>
    </source>
</evidence>
<protein>
    <submittedName>
        <fullName evidence="1">Uncharacterized protein</fullName>
    </submittedName>
</protein>
<gene>
    <name evidence="1" type="ORF">NGRA_2288</name>
</gene>
<dbReference type="EMBL" id="SBJO01000227">
    <property type="protein sequence ID" value="KAF9761998.1"/>
    <property type="molecule type" value="Genomic_DNA"/>
</dbReference>
<reference evidence="1 2" key="1">
    <citation type="journal article" date="2020" name="Genome Biol. Evol.">
        <title>Comparative genomics of strictly vertically transmitted, feminizing microsporidia endosymbionts of amphipod crustaceans.</title>
        <authorList>
            <person name="Cormier A."/>
            <person name="Chebbi M.A."/>
            <person name="Giraud I."/>
            <person name="Wattier R."/>
            <person name="Teixeira M."/>
            <person name="Gilbert C."/>
            <person name="Rigaud T."/>
            <person name="Cordaux R."/>
        </authorList>
    </citation>
    <scope>NUCLEOTIDE SEQUENCE [LARGE SCALE GENOMIC DNA]</scope>
    <source>
        <strain evidence="1 2">Ou3-Ou53</strain>
    </source>
</reference>
<name>A0A9P6GWY8_9MICR</name>
<sequence length="424" mass="50202">MIYIKNSELSKNSVELSLEEEWNIIEEFLKENNHSHQKKDSCNSVYEENKKQYQSIESMIFDKEKKRMPLFQNECENYTGNDSNINQDTIKKFDFSSPHTKACKRLRSLKQECRANLIKSGDVVIRNPETLKKCETVFNIIYRIYRKLEKIYNIKLTINDQIITIKTTKEAEDVFIHVEDTFNFFFNILNRKNLIVTNMIETMGTHLNMIAQDIANRISLYNFIDVEFNDLSNYRNREILYNIEFNDLIILLIYHVQRNKKQFEEIKSVLILALSARVQDLSMIREIILKTIILIKTGSIVESNDHLRIINIVIIKMMIRHLWRSSVPIVTEIVGFLKTQLQALKEEEQTIVPLKKDNLLFHLAFLKNKSRIFNNYIQPHLNHKNVPLRARRKISPSYKILTHSLDLLNNMADILFIKTKFINQ</sequence>
<dbReference type="AlphaFoldDB" id="A0A9P6GWY8"/>
<dbReference type="Proteomes" id="UP000740883">
    <property type="component" value="Unassembled WGS sequence"/>
</dbReference>
<proteinExistence type="predicted"/>
<comment type="caution">
    <text evidence="1">The sequence shown here is derived from an EMBL/GenBank/DDBJ whole genome shotgun (WGS) entry which is preliminary data.</text>
</comment>
<keyword evidence="2" id="KW-1185">Reference proteome</keyword>
<evidence type="ECO:0000313" key="1">
    <source>
        <dbReference type="EMBL" id="KAF9761998.1"/>
    </source>
</evidence>
<organism evidence="1 2">
    <name type="scientific">Nosema granulosis</name>
    <dbReference type="NCBI Taxonomy" id="83296"/>
    <lineage>
        <taxon>Eukaryota</taxon>
        <taxon>Fungi</taxon>
        <taxon>Fungi incertae sedis</taxon>
        <taxon>Microsporidia</taxon>
        <taxon>Nosematidae</taxon>
        <taxon>Nosema</taxon>
    </lineage>
</organism>